<evidence type="ECO:0000259" key="7">
    <source>
        <dbReference type="Pfam" id="PF07669"/>
    </source>
</evidence>
<evidence type="ECO:0000256" key="6">
    <source>
        <dbReference type="SAM" id="MobiDB-lite"/>
    </source>
</evidence>
<evidence type="ECO:0000256" key="3">
    <source>
        <dbReference type="ARBA" id="ARBA00022679"/>
    </source>
</evidence>
<dbReference type="EC" id="2.1.1.72" evidence="1"/>
<organism evidence="8 9">
    <name type="scientific">Nocardia carnea</name>
    <dbReference type="NCBI Taxonomy" id="37328"/>
    <lineage>
        <taxon>Bacteria</taxon>
        <taxon>Bacillati</taxon>
        <taxon>Actinomycetota</taxon>
        <taxon>Actinomycetes</taxon>
        <taxon>Mycobacteriales</taxon>
        <taxon>Nocardiaceae</taxon>
        <taxon>Nocardia</taxon>
    </lineage>
</organism>
<dbReference type="GO" id="GO:0008168">
    <property type="term" value="F:methyltransferase activity"/>
    <property type="evidence" value="ECO:0007669"/>
    <property type="project" value="UniProtKB-KW"/>
</dbReference>
<comment type="catalytic activity">
    <reaction evidence="5">
        <text>a 2'-deoxyadenosine in DNA + S-adenosyl-L-methionine = an N(6)-methyl-2'-deoxyadenosine in DNA + S-adenosyl-L-homocysteine + H(+)</text>
        <dbReference type="Rhea" id="RHEA:15197"/>
        <dbReference type="Rhea" id="RHEA-COMP:12418"/>
        <dbReference type="Rhea" id="RHEA-COMP:12419"/>
        <dbReference type="ChEBI" id="CHEBI:15378"/>
        <dbReference type="ChEBI" id="CHEBI:57856"/>
        <dbReference type="ChEBI" id="CHEBI:59789"/>
        <dbReference type="ChEBI" id="CHEBI:90615"/>
        <dbReference type="ChEBI" id="CHEBI:90616"/>
        <dbReference type="EC" id="2.1.1.72"/>
    </reaction>
</comment>
<dbReference type="SUPFAM" id="SSF53335">
    <property type="entry name" value="S-adenosyl-L-methionine-dependent methyltransferases"/>
    <property type="match status" value="1"/>
</dbReference>
<dbReference type="InterPro" id="IPR002052">
    <property type="entry name" value="DNA_methylase_N6_adenine_CS"/>
</dbReference>
<dbReference type="PANTHER" id="PTHR33841:SF1">
    <property type="entry name" value="DNA METHYLTRANSFERASE A"/>
    <property type="match status" value="1"/>
</dbReference>
<feature type="region of interest" description="Disordered" evidence="6">
    <location>
        <begin position="254"/>
        <end position="348"/>
    </location>
</feature>
<feature type="compositionally biased region" description="Low complexity" evidence="6">
    <location>
        <begin position="282"/>
        <end position="293"/>
    </location>
</feature>
<keyword evidence="2 8" id="KW-0489">Methyltransferase</keyword>
<dbReference type="EMBL" id="JBIRUQ010000002">
    <property type="protein sequence ID" value="MFI1461407.1"/>
    <property type="molecule type" value="Genomic_DNA"/>
</dbReference>
<dbReference type="Gene3D" id="3.40.50.150">
    <property type="entry name" value="Vaccinia Virus protein VP39"/>
    <property type="match status" value="1"/>
</dbReference>
<feature type="domain" description="Type II methyltransferase M.TaqI-like" evidence="7">
    <location>
        <begin position="125"/>
        <end position="221"/>
    </location>
</feature>
<evidence type="ECO:0000256" key="5">
    <source>
        <dbReference type="ARBA" id="ARBA00047942"/>
    </source>
</evidence>
<dbReference type="InterPro" id="IPR011639">
    <property type="entry name" value="MethylTrfase_TaqI-like_dom"/>
</dbReference>
<evidence type="ECO:0000313" key="8">
    <source>
        <dbReference type="EMBL" id="MFI1461407.1"/>
    </source>
</evidence>
<name>A0ABW7TMF4_9NOCA</name>
<dbReference type="GO" id="GO:0032259">
    <property type="term" value="P:methylation"/>
    <property type="evidence" value="ECO:0007669"/>
    <property type="project" value="UniProtKB-KW"/>
</dbReference>
<gene>
    <name evidence="8" type="ORF">ACH4WX_11880</name>
</gene>
<evidence type="ECO:0000256" key="1">
    <source>
        <dbReference type="ARBA" id="ARBA00011900"/>
    </source>
</evidence>
<evidence type="ECO:0000256" key="2">
    <source>
        <dbReference type="ARBA" id="ARBA00022603"/>
    </source>
</evidence>
<accession>A0ABW7TMF4</accession>
<dbReference type="GeneID" id="93509713"/>
<dbReference type="PRINTS" id="PR00507">
    <property type="entry name" value="N12N6MTFRASE"/>
</dbReference>
<reference evidence="8 9" key="1">
    <citation type="submission" date="2024-10" db="EMBL/GenBank/DDBJ databases">
        <title>The Natural Products Discovery Center: Release of the First 8490 Sequenced Strains for Exploring Actinobacteria Biosynthetic Diversity.</title>
        <authorList>
            <person name="Kalkreuter E."/>
            <person name="Kautsar S.A."/>
            <person name="Yang D."/>
            <person name="Bader C.D."/>
            <person name="Teijaro C.N."/>
            <person name="Fluegel L."/>
            <person name="Davis C.M."/>
            <person name="Simpson J.R."/>
            <person name="Lauterbach L."/>
            <person name="Steele A.D."/>
            <person name="Gui C."/>
            <person name="Meng S."/>
            <person name="Li G."/>
            <person name="Viehrig K."/>
            <person name="Ye F."/>
            <person name="Su P."/>
            <person name="Kiefer A.F."/>
            <person name="Nichols A."/>
            <person name="Cepeda A.J."/>
            <person name="Yan W."/>
            <person name="Fan B."/>
            <person name="Jiang Y."/>
            <person name="Adhikari A."/>
            <person name="Zheng C.-J."/>
            <person name="Schuster L."/>
            <person name="Cowan T.M."/>
            <person name="Smanski M.J."/>
            <person name="Chevrette M.G."/>
            <person name="De Carvalho L.P.S."/>
            <person name="Shen B."/>
        </authorList>
    </citation>
    <scope>NUCLEOTIDE SEQUENCE [LARGE SCALE GENOMIC DNA]</scope>
    <source>
        <strain evidence="8 9">NPDC020568</strain>
    </source>
</reference>
<dbReference type="RefSeq" id="WP_051157295.1">
    <property type="nucleotide sequence ID" value="NZ_JBIRUQ010000002.1"/>
</dbReference>
<keyword evidence="3" id="KW-0808">Transferase</keyword>
<dbReference type="CDD" id="cd02440">
    <property type="entry name" value="AdoMet_MTases"/>
    <property type="match status" value="1"/>
</dbReference>
<feature type="compositionally biased region" description="Basic and acidic residues" evidence="6">
    <location>
        <begin position="254"/>
        <end position="266"/>
    </location>
</feature>
<sequence length="664" mass="72193">MTWFAACVDKNARMGRDGAGARERKRHGRHYTPTALAEFLAGRVAARVVAPGSGLRVLDPACGGGELLFAIRAALAERLPEAPVELVGYDVDPEGLTVARERAARAGVVVDWRQADFLAEYAALPAQSFHVVIANPPYVRTQQLGGEAAQALRGQFGLHGRFDLTHPFVAAVPRLLVPDGVFGLLCANRFLTTKAGANLRAVLLGELAPVELYDLGDTRLFEAAVLPAVTIAVRGRGDERCRYVSVYQESPADRAAHANVERRVEDAGATPVPAPTSPADIAGRASAPRRPGGALPGGAIGDPARGVGAEWPLPATPAPDESVPYLPGGHTECEGRESSADVGRDHGGPAGDCGPFVAEADLFDVLGAGTDATIRWQGRRFAVTVGELAIPAGSAAVGWRMARVGHDDWLDAISARMWRTFGDLARIRVGIKTNADRVFIAEHWGEPDTEPELLCDLITHHDLRPWRVEGSRRARVLYPYDLDHPRRIPVDLARYPRTAAYLEQHREVLSARSYLTDAGRKWFEHWVPQRPHMWRTPKVVFPDISDRPRFALDRSGAVVNGDCYWISLSELDGDFPAEELACLMMGIANSALGVRFYDAVCGNRLYSGRRRWITQYVSRLPLPDPAGAPAVAIADLVRALVQEPERALVAQQELDDLVNRAFAL</sequence>
<dbReference type="InterPro" id="IPR050953">
    <property type="entry name" value="N4_N6_ade-DNA_methylase"/>
</dbReference>
<dbReference type="PANTHER" id="PTHR33841">
    <property type="entry name" value="DNA METHYLTRANSFERASE YEEA-RELATED"/>
    <property type="match status" value="1"/>
</dbReference>
<feature type="compositionally biased region" description="Basic and acidic residues" evidence="6">
    <location>
        <begin position="331"/>
        <end position="347"/>
    </location>
</feature>
<dbReference type="InterPro" id="IPR029063">
    <property type="entry name" value="SAM-dependent_MTases_sf"/>
</dbReference>
<proteinExistence type="predicted"/>
<evidence type="ECO:0000256" key="4">
    <source>
        <dbReference type="ARBA" id="ARBA00022691"/>
    </source>
</evidence>
<keyword evidence="4" id="KW-0949">S-adenosyl-L-methionine</keyword>
<dbReference type="Proteomes" id="UP001611263">
    <property type="component" value="Unassembled WGS sequence"/>
</dbReference>
<dbReference type="Pfam" id="PF07669">
    <property type="entry name" value="Eco57I"/>
    <property type="match status" value="1"/>
</dbReference>
<evidence type="ECO:0000313" key="9">
    <source>
        <dbReference type="Proteomes" id="UP001611263"/>
    </source>
</evidence>
<dbReference type="PROSITE" id="PS00092">
    <property type="entry name" value="N6_MTASE"/>
    <property type="match status" value="1"/>
</dbReference>
<keyword evidence="9" id="KW-1185">Reference proteome</keyword>
<protein>
    <recommendedName>
        <fullName evidence="1">site-specific DNA-methyltransferase (adenine-specific)</fullName>
        <ecNumber evidence="1">2.1.1.72</ecNumber>
    </recommendedName>
</protein>
<comment type="caution">
    <text evidence="8">The sequence shown here is derived from an EMBL/GenBank/DDBJ whole genome shotgun (WGS) entry which is preliminary data.</text>
</comment>